<feature type="compositionally biased region" description="Pro residues" evidence="1">
    <location>
        <begin position="229"/>
        <end position="241"/>
    </location>
</feature>
<gene>
    <name evidence="2" type="ORF">DXD04_02260</name>
</gene>
<dbReference type="Proteomes" id="UP000260862">
    <property type="component" value="Unassembled WGS sequence"/>
</dbReference>
<evidence type="ECO:0000313" key="2">
    <source>
        <dbReference type="EMBL" id="RGK58097.1"/>
    </source>
</evidence>
<feature type="compositionally biased region" description="Basic and acidic residues" evidence="1">
    <location>
        <begin position="282"/>
        <end position="320"/>
    </location>
</feature>
<evidence type="ECO:0000313" key="3">
    <source>
        <dbReference type="Proteomes" id="UP000260862"/>
    </source>
</evidence>
<accession>A0A3E4N732</accession>
<comment type="caution">
    <text evidence="2">The sequence shown here is derived from an EMBL/GenBank/DDBJ whole genome shotgun (WGS) entry which is preliminary data.</text>
</comment>
<dbReference type="AlphaFoldDB" id="A0A3E4N732"/>
<sequence>MGVFILTGEFSSANFVLSTKLEESHSQPEKTMLMRTRTFILCLLALCLSTIRGYASGLGDFRVNARFLTDRMAFELHLNSNQYNDLYEINYDFLCNIGPYVSGIAVADTRAMDAYYRYLDERNDDLRWVLSQAEYVRFIDIEYFFRPIYAINNVCYLRVYKIYPNRTHFYFGPPRHYLTYRGGHCRSHFGGVSYYRRNYPARYHHPVYSRPCRISPQMRPHDFAGPRPGNRPPQKPNWKPAPRPDRRPVSVGRPNYRPPQHSDHKPQARPPQNPHKAPGFKPQERPTRRPEVSPDKMRPKQIREKSNMKEKERKSLSKRL</sequence>
<evidence type="ECO:0000256" key="1">
    <source>
        <dbReference type="SAM" id="MobiDB-lite"/>
    </source>
</evidence>
<feature type="region of interest" description="Disordered" evidence="1">
    <location>
        <begin position="211"/>
        <end position="320"/>
    </location>
</feature>
<protein>
    <submittedName>
        <fullName evidence="2">Uncharacterized protein</fullName>
    </submittedName>
</protein>
<name>A0A3E4N732_9BACT</name>
<keyword evidence="3" id="KW-1185">Reference proteome</keyword>
<reference evidence="2 3" key="1">
    <citation type="submission" date="2018-08" db="EMBL/GenBank/DDBJ databases">
        <title>A genome reference for cultivated species of the human gut microbiota.</title>
        <authorList>
            <person name="Zou Y."/>
            <person name="Xue W."/>
            <person name="Luo G."/>
        </authorList>
    </citation>
    <scope>NUCLEOTIDE SEQUENCE [LARGE SCALE GENOMIC DNA]</scope>
    <source>
        <strain evidence="2 3">TF10-3AC</strain>
    </source>
</reference>
<organism evidence="2 3">
    <name type="scientific">Phocaeicola plebeius</name>
    <dbReference type="NCBI Taxonomy" id="310297"/>
    <lineage>
        <taxon>Bacteria</taxon>
        <taxon>Pseudomonadati</taxon>
        <taxon>Bacteroidota</taxon>
        <taxon>Bacteroidia</taxon>
        <taxon>Bacteroidales</taxon>
        <taxon>Bacteroidaceae</taxon>
        <taxon>Phocaeicola</taxon>
    </lineage>
</organism>
<proteinExistence type="predicted"/>
<dbReference type="EMBL" id="QSQT01000002">
    <property type="protein sequence ID" value="RGK58097.1"/>
    <property type="molecule type" value="Genomic_DNA"/>
</dbReference>